<dbReference type="AlphaFoldDB" id="A0A085NAJ5"/>
<evidence type="ECO:0008006" key="3">
    <source>
        <dbReference type="Google" id="ProtNLM"/>
    </source>
</evidence>
<dbReference type="EMBL" id="KL367524">
    <property type="protein sequence ID" value="KFD66491.1"/>
    <property type="molecule type" value="Genomic_DNA"/>
</dbReference>
<dbReference type="InterPro" id="IPR003749">
    <property type="entry name" value="ThiS/MoaD-like"/>
</dbReference>
<dbReference type="PANTHER" id="PTHR33359">
    <property type="entry name" value="MOLYBDOPTERIN SYNTHASE SULFUR CARRIER SUBUNIT"/>
    <property type="match status" value="1"/>
</dbReference>
<reference evidence="2" key="1">
    <citation type="journal article" date="2014" name="Nat. Genet.">
        <title>Genome and transcriptome of the porcine whipworm Trichuris suis.</title>
        <authorList>
            <person name="Jex A.R."/>
            <person name="Nejsum P."/>
            <person name="Schwarz E.M."/>
            <person name="Hu L."/>
            <person name="Young N.D."/>
            <person name="Hall R.S."/>
            <person name="Korhonen P.K."/>
            <person name="Liao S."/>
            <person name="Thamsborg S."/>
            <person name="Xia J."/>
            <person name="Xu P."/>
            <person name="Wang S."/>
            <person name="Scheerlinck J.P."/>
            <person name="Hofmann A."/>
            <person name="Sternberg P.W."/>
            <person name="Wang J."/>
            <person name="Gasser R.B."/>
        </authorList>
    </citation>
    <scope>NUCLEOTIDE SEQUENCE [LARGE SCALE GENOMIC DNA]</scope>
    <source>
        <strain evidence="2">DCEP-RM93F</strain>
    </source>
</reference>
<dbReference type="InterPro" id="IPR016155">
    <property type="entry name" value="Mopterin_synth/thiamin_S_b"/>
</dbReference>
<dbReference type="InterPro" id="IPR012675">
    <property type="entry name" value="Beta-grasp_dom_sf"/>
</dbReference>
<dbReference type="Proteomes" id="UP000030758">
    <property type="component" value="Unassembled WGS sequence"/>
</dbReference>
<accession>A0A085NAJ5</accession>
<dbReference type="InterPro" id="IPR044672">
    <property type="entry name" value="MOCS2A"/>
</dbReference>
<dbReference type="GO" id="GO:1990133">
    <property type="term" value="C:molybdopterin adenylyltransferase complex"/>
    <property type="evidence" value="ECO:0007669"/>
    <property type="project" value="TreeGrafter"/>
</dbReference>
<dbReference type="GO" id="GO:0000166">
    <property type="term" value="F:nucleotide binding"/>
    <property type="evidence" value="ECO:0007669"/>
    <property type="project" value="UniProtKB-KW"/>
</dbReference>
<dbReference type="PANTHER" id="PTHR33359:SF1">
    <property type="entry name" value="MOLYBDOPTERIN SYNTHASE SULFUR CARRIER SUBUNIT"/>
    <property type="match status" value="1"/>
</dbReference>
<name>A0A085NAJ5_9BILA</name>
<dbReference type="Gene3D" id="3.10.20.30">
    <property type="match status" value="1"/>
</dbReference>
<evidence type="ECO:0000256" key="1">
    <source>
        <dbReference type="ARBA" id="ARBA00022741"/>
    </source>
</evidence>
<dbReference type="GO" id="GO:0006777">
    <property type="term" value="P:Mo-molybdopterin cofactor biosynthetic process"/>
    <property type="evidence" value="ECO:0007669"/>
    <property type="project" value="InterPro"/>
</dbReference>
<proteinExistence type="predicted"/>
<gene>
    <name evidence="2" type="ORF">M514_21335</name>
</gene>
<dbReference type="CDD" id="cd00754">
    <property type="entry name" value="Ubl_MoaD"/>
    <property type="match status" value="1"/>
</dbReference>
<sequence>MDVEDSPAQGNISVKLLLFAKARELVGCSSTDLAISIGAIRSKLTGGQLKALIVERFPRLTSIADNSLLAVALNYVDVDDSVELYEGIEVALIPPIGGG</sequence>
<organism evidence="2">
    <name type="scientific">Trichuris suis</name>
    <name type="common">pig whipworm</name>
    <dbReference type="NCBI Taxonomy" id="68888"/>
    <lineage>
        <taxon>Eukaryota</taxon>
        <taxon>Metazoa</taxon>
        <taxon>Ecdysozoa</taxon>
        <taxon>Nematoda</taxon>
        <taxon>Enoplea</taxon>
        <taxon>Dorylaimia</taxon>
        <taxon>Trichinellida</taxon>
        <taxon>Trichuridae</taxon>
        <taxon>Trichuris</taxon>
    </lineage>
</organism>
<evidence type="ECO:0000313" key="2">
    <source>
        <dbReference type="EMBL" id="KFD66491.1"/>
    </source>
</evidence>
<keyword evidence="1" id="KW-0547">Nucleotide-binding</keyword>
<dbReference type="SUPFAM" id="SSF54285">
    <property type="entry name" value="MoaD/ThiS"/>
    <property type="match status" value="1"/>
</dbReference>
<feature type="non-terminal residue" evidence="2">
    <location>
        <position position="99"/>
    </location>
</feature>
<dbReference type="Pfam" id="PF02597">
    <property type="entry name" value="ThiS"/>
    <property type="match status" value="1"/>
</dbReference>
<protein>
    <recommendedName>
        <fullName evidence="3">Molybdopterin synthase sulfur carrier subunit</fullName>
    </recommendedName>
</protein>